<dbReference type="Proteomes" id="UP001146351">
    <property type="component" value="Unassembled WGS sequence"/>
</dbReference>
<protein>
    <submittedName>
        <fullName evidence="2">Uncharacterized protein</fullName>
    </submittedName>
</protein>
<dbReference type="EMBL" id="JAPQKO010000005">
    <property type="protein sequence ID" value="KAJ5161283.1"/>
    <property type="molecule type" value="Genomic_DNA"/>
</dbReference>
<feature type="region of interest" description="Disordered" evidence="1">
    <location>
        <begin position="1"/>
        <end position="31"/>
    </location>
</feature>
<sequence length="175" mass="19772">MEAPTPERETHEHAVLTSRSRHRLSHHHRPSTIRAQVCGQPRDRDGRYHRRDAGLSGALSTKSRVDFEKHCVRAGGMSLSPPAPTALRFCTIGSFIEYVTTLTDEIDERIWDPEVKVHDVGNLATVWAPFRAKINGVVDHVGAKLFVLHKMNGEWKVTGLADSCRRPTEEEMQMK</sequence>
<evidence type="ECO:0000313" key="2">
    <source>
        <dbReference type="EMBL" id="KAJ5161283.1"/>
    </source>
</evidence>
<name>A0A9W9LL38_9EURO</name>
<keyword evidence="3" id="KW-1185">Reference proteome</keyword>
<feature type="compositionally biased region" description="Basic and acidic residues" evidence="1">
    <location>
        <begin position="1"/>
        <end position="14"/>
    </location>
</feature>
<feature type="compositionally biased region" description="Basic residues" evidence="1">
    <location>
        <begin position="19"/>
        <end position="31"/>
    </location>
</feature>
<evidence type="ECO:0000313" key="3">
    <source>
        <dbReference type="Proteomes" id="UP001146351"/>
    </source>
</evidence>
<organism evidence="2 3">
    <name type="scientific">Penicillium capsulatum</name>
    <dbReference type="NCBI Taxonomy" id="69766"/>
    <lineage>
        <taxon>Eukaryota</taxon>
        <taxon>Fungi</taxon>
        <taxon>Dikarya</taxon>
        <taxon>Ascomycota</taxon>
        <taxon>Pezizomycotina</taxon>
        <taxon>Eurotiomycetes</taxon>
        <taxon>Eurotiomycetidae</taxon>
        <taxon>Eurotiales</taxon>
        <taxon>Aspergillaceae</taxon>
        <taxon>Penicillium</taxon>
    </lineage>
</organism>
<comment type="caution">
    <text evidence="2">The sequence shown here is derived from an EMBL/GenBank/DDBJ whole genome shotgun (WGS) entry which is preliminary data.</text>
</comment>
<dbReference type="OrthoDB" id="2896390at2759"/>
<proteinExistence type="predicted"/>
<gene>
    <name evidence="2" type="ORF">N7492_006675</name>
</gene>
<accession>A0A9W9LL38</accession>
<dbReference type="AlphaFoldDB" id="A0A9W9LL38"/>
<dbReference type="SUPFAM" id="SSF54427">
    <property type="entry name" value="NTF2-like"/>
    <property type="match status" value="1"/>
</dbReference>
<dbReference type="InterPro" id="IPR032710">
    <property type="entry name" value="NTF2-like_dom_sf"/>
</dbReference>
<reference evidence="2" key="2">
    <citation type="journal article" date="2023" name="IMA Fungus">
        <title>Comparative genomic study of the Penicillium genus elucidates a diverse pangenome and 15 lateral gene transfer events.</title>
        <authorList>
            <person name="Petersen C."/>
            <person name="Sorensen T."/>
            <person name="Nielsen M.R."/>
            <person name="Sondergaard T.E."/>
            <person name="Sorensen J.L."/>
            <person name="Fitzpatrick D.A."/>
            <person name="Frisvad J.C."/>
            <person name="Nielsen K.L."/>
        </authorList>
    </citation>
    <scope>NUCLEOTIDE SEQUENCE</scope>
    <source>
        <strain evidence="2">IBT 21917</strain>
    </source>
</reference>
<reference evidence="2" key="1">
    <citation type="submission" date="2022-11" db="EMBL/GenBank/DDBJ databases">
        <authorList>
            <person name="Petersen C."/>
        </authorList>
    </citation>
    <scope>NUCLEOTIDE SEQUENCE</scope>
    <source>
        <strain evidence="2">IBT 21917</strain>
    </source>
</reference>
<evidence type="ECO:0000256" key="1">
    <source>
        <dbReference type="SAM" id="MobiDB-lite"/>
    </source>
</evidence>